<dbReference type="Gene3D" id="2.60.40.10">
    <property type="entry name" value="Immunoglobulins"/>
    <property type="match status" value="1"/>
</dbReference>
<dbReference type="InterPro" id="IPR014756">
    <property type="entry name" value="Ig_E-set"/>
</dbReference>
<accession>T0Y3Q0</accession>
<dbReference type="SUPFAM" id="SSF81296">
    <property type="entry name" value="E set domains"/>
    <property type="match status" value="1"/>
</dbReference>
<organism evidence="2">
    <name type="scientific">mine drainage metagenome</name>
    <dbReference type="NCBI Taxonomy" id="410659"/>
    <lineage>
        <taxon>unclassified sequences</taxon>
        <taxon>metagenomes</taxon>
        <taxon>ecological metagenomes</taxon>
    </lineage>
</organism>
<feature type="domain" description="IPT/TIG" evidence="1">
    <location>
        <begin position="295"/>
        <end position="330"/>
    </location>
</feature>
<dbReference type="Pfam" id="PF01833">
    <property type="entry name" value="TIG"/>
    <property type="match status" value="1"/>
</dbReference>
<dbReference type="InterPro" id="IPR013783">
    <property type="entry name" value="Ig-like_fold"/>
</dbReference>
<dbReference type="InterPro" id="IPR002909">
    <property type="entry name" value="IPT_dom"/>
</dbReference>
<gene>
    <name evidence="2" type="ORF">B1A_20582</name>
</gene>
<dbReference type="AlphaFoldDB" id="T0Y3Q0"/>
<protein>
    <submittedName>
        <fullName evidence="2">Polysaccharide deacetylase</fullName>
    </submittedName>
</protein>
<name>T0Y3Q0_9ZZZZ</name>
<evidence type="ECO:0000313" key="2">
    <source>
        <dbReference type="EMBL" id="EQD29686.1"/>
    </source>
</evidence>
<feature type="non-terminal residue" evidence="2">
    <location>
        <position position="330"/>
    </location>
</feature>
<dbReference type="CDD" id="cd00603">
    <property type="entry name" value="IPT_PCSR"/>
    <property type="match status" value="1"/>
</dbReference>
<evidence type="ECO:0000259" key="1">
    <source>
        <dbReference type="Pfam" id="PF01833"/>
    </source>
</evidence>
<reference evidence="2" key="2">
    <citation type="journal article" date="2014" name="ISME J.">
        <title>Microbial stratification in low pH oxic and suboxic macroscopic growths along an acid mine drainage.</title>
        <authorList>
            <person name="Mendez-Garcia C."/>
            <person name="Mesa V."/>
            <person name="Sprenger R.R."/>
            <person name="Richter M."/>
            <person name="Diez M.S."/>
            <person name="Solano J."/>
            <person name="Bargiela R."/>
            <person name="Golyshina O.V."/>
            <person name="Manteca A."/>
            <person name="Ramos J.L."/>
            <person name="Gallego J.R."/>
            <person name="Llorente I."/>
            <person name="Martins Dos Santos V.A."/>
            <person name="Jensen O.N."/>
            <person name="Pelaez A.I."/>
            <person name="Sanchez J."/>
            <person name="Ferrer M."/>
        </authorList>
    </citation>
    <scope>NUCLEOTIDE SEQUENCE</scope>
</reference>
<proteinExistence type="predicted"/>
<dbReference type="EMBL" id="AUZX01015190">
    <property type="protein sequence ID" value="EQD29686.1"/>
    <property type="molecule type" value="Genomic_DNA"/>
</dbReference>
<comment type="caution">
    <text evidence="2">The sequence shown here is derived from an EMBL/GenBank/DDBJ whole genome shotgun (WGS) entry which is preliminary data.</text>
</comment>
<sequence>MIVPNLVTVPLSSTGGISIYNHTGSTNVIVDAEGYYLSTAAANNSGLYNSLSPTRVLGNLQTGAAIGAGQTTAVTVAGTGAADGVPASASAVVVNVTAAHGTAPSFLTVFPAGAVQPTASNLNFGAGQTIANRVTVGVGSTGQIALYNHAGTVNVDVDVDGYYTGSSGGTGALFVPITPVRLTDTRAPMNGTPIGSDSSETFSLSSASIPSNASAVAANLTVVAGDAPGYLTAYPIADATVPVASDLNWMANEIVPNFTIADTAGTGRVAVFNSLGATSNLLIDASGYFTATTNPTVSGVSPTVGPTVGGTSATITGTNFTGATVVDFGG</sequence>
<reference evidence="2" key="1">
    <citation type="submission" date="2013-08" db="EMBL/GenBank/DDBJ databases">
        <authorList>
            <person name="Mendez C."/>
            <person name="Richter M."/>
            <person name="Ferrer M."/>
            <person name="Sanchez J."/>
        </authorList>
    </citation>
    <scope>NUCLEOTIDE SEQUENCE</scope>
</reference>